<keyword evidence="1" id="KW-0732">Signal</keyword>
<sequence>MRKCYSVSVSLLLAGICAGQTAFATDFTADSVATPPNDSGAEQQVMMDEVVVTAARAAESKKE</sequence>
<comment type="caution">
    <text evidence="2">The sequence shown here is derived from an EMBL/GenBank/DDBJ whole genome shotgun (WGS) entry which is preliminary data.</text>
</comment>
<dbReference type="Proteomes" id="UP000287615">
    <property type="component" value="Unassembled WGS sequence"/>
</dbReference>
<evidence type="ECO:0000256" key="1">
    <source>
        <dbReference type="SAM" id="SignalP"/>
    </source>
</evidence>
<gene>
    <name evidence="2" type="ORF">VU00_10691</name>
</gene>
<organism evidence="2 3">
    <name type="scientific">Candidatus Electrothrix marina</name>
    <dbReference type="NCBI Taxonomy" id="1859130"/>
    <lineage>
        <taxon>Bacteria</taxon>
        <taxon>Pseudomonadati</taxon>
        <taxon>Thermodesulfobacteriota</taxon>
        <taxon>Desulfobulbia</taxon>
        <taxon>Desulfobulbales</taxon>
        <taxon>Desulfobulbaceae</taxon>
        <taxon>Candidatus Electrothrix</taxon>
    </lineage>
</organism>
<proteinExistence type="predicted"/>
<feature type="signal peptide" evidence="1">
    <location>
        <begin position="1"/>
        <end position="24"/>
    </location>
</feature>
<name>A0A444JBR1_9BACT</name>
<dbReference type="AlphaFoldDB" id="A0A444JBR1"/>
<protein>
    <submittedName>
        <fullName evidence="2">Uncharacterized protein</fullName>
    </submittedName>
</protein>
<reference evidence="2 3" key="1">
    <citation type="submission" date="2017-01" db="EMBL/GenBank/DDBJ databases">
        <title>The cable genome- insights into the physiology and evolution of filamentous bacteria capable of sulfide oxidation via long distance electron transfer.</title>
        <authorList>
            <person name="Schreiber L."/>
            <person name="Bjerg J.T."/>
            <person name="Boggild A."/>
            <person name="Van De Vossenberg J."/>
            <person name="Meysman F."/>
            <person name="Nielsen L.P."/>
            <person name="Schramm A."/>
            <person name="Kjeldsen K.U."/>
        </authorList>
    </citation>
    <scope>NUCLEOTIDE SEQUENCE [LARGE SCALE GENOMIC DNA]</scope>
    <source>
        <strain evidence="2">A3</strain>
    </source>
</reference>
<evidence type="ECO:0000313" key="2">
    <source>
        <dbReference type="EMBL" id="RWX50483.1"/>
    </source>
</evidence>
<feature type="chain" id="PRO_5019094850" evidence="1">
    <location>
        <begin position="25"/>
        <end position="63"/>
    </location>
</feature>
<feature type="non-terminal residue" evidence="2">
    <location>
        <position position="63"/>
    </location>
</feature>
<evidence type="ECO:0000313" key="3">
    <source>
        <dbReference type="Proteomes" id="UP000287615"/>
    </source>
</evidence>
<accession>A0A444JBR1</accession>
<dbReference type="EMBL" id="MTKR01000069">
    <property type="protein sequence ID" value="RWX50483.1"/>
    <property type="molecule type" value="Genomic_DNA"/>
</dbReference>